<evidence type="ECO:0000259" key="2">
    <source>
        <dbReference type="Pfam" id="PF20906"/>
    </source>
</evidence>
<organism evidence="3 4">
    <name type="scientific">Sulfuriferula nivalis</name>
    <dbReference type="NCBI Taxonomy" id="2675298"/>
    <lineage>
        <taxon>Bacteria</taxon>
        <taxon>Pseudomonadati</taxon>
        <taxon>Pseudomonadota</taxon>
        <taxon>Betaproteobacteria</taxon>
        <taxon>Nitrosomonadales</taxon>
        <taxon>Sulfuricellaceae</taxon>
        <taxon>Sulfuriferula</taxon>
    </lineage>
</organism>
<dbReference type="KEGG" id="sniv:SFSGTM_24720"/>
<evidence type="ECO:0000313" key="4">
    <source>
        <dbReference type="Proteomes" id="UP000463939"/>
    </source>
</evidence>
<dbReference type="InterPro" id="IPR027479">
    <property type="entry name" value="S-Me-THD_N_sf"/>
</dbReference>
<reference evidence="4" key="1">
    <citation type="submission" date="2019-11" db="EMBL/GenBank/DDBJ databases">
        <title>Isolation and characterization of a novel species in the genus Sulfuriferula.</title>
        <authorList>
            <person name="Mochizuki J."/>
            <person name="Kojima H."/>
            <person name="Fukui M."/>
        </authorList>
    </citation>
    <scope>NUCLEOTIDE SEQUENCE [LARGE SCALE GENOMIC DNA]</scope>
    <source>
        <strain evidence="4">SGTM</strain>
    </source>
</reference>
<gene>
    <name evidence="3" type="ORF">SFSGTM_24720</name>
</gene>
<dbReference type="InterPro" id="IPR048350">
    <property type="entry name" value="S-Me-THD-like_C"/>
</dbReference>
<keyword evidence="4" id="KW-1185">Reference proteome</keyword>
<dbReference type="InterPro" id="IPR024071">
    <property type="entry name" value="S-Me-THD_C_sf"/>
</dbReference>
<evidence type="ECO:0000259" key="1">
    <source>
        <dbReference type="Pfam" id="PF06032"/>
    </source>
</evidence>
<feature type="domain" description="S-Me-THD-like C-terminal" evidence="2">
    <location>
        <begin position="179"/>
        <end position="332"/>
    </location>
</feature>
<evidence type="ECO:0008006" key="5">
    <source>
        <dbReference type="Google" id="ProtNLM"/>
    </source>
</evidence>
<dbReference type="InterPro" id="IPR010318">
    <property type="entry name" value="S-Me-THD_N"/>
</dbReference>
<dbReference type="EMBL" id="AP021881">
    <property type="protein sequence ID" value="BBP01764.1"/>
    <property type="molecule type" value="Genomic_DNA"/>
</dbReference>
<dbReference type="Gene3D" id="2.40.390.10">
    <property type="entry name" value="CV3147-like"/>
    <property type="match status" value="1"/>
</dbReference>
<dbReference type="Pfam" id="PF20906">
    <property type="entry name" value="S-Me-THD_C"/>
    <property type="match status" value="1"/>
</dbReference>
<feature type="domain" description="S-Me-THD N-terminal" evidence="1">
    <location>
        <begin position="9"/>
        <end position="163"/>
    </location>
</feature>
<proteinExistence type="predicted"/>
<dbReference type="AlphaFoldDB" id="A0A809RLT6"/>
<sequence length="394" mass="40688">MATYEYGITDFQYIAAGAAILASGGGGSYNDAVQVITELADSGWSNTVLVKDYDGVSNCSVLALMGSPDAADTLTLADVVYSITNTITAYQAMTGFTLGCVIPVEIGPINSIVPLIAAAISNNALWVVNGDGAGRAVPELPQTTYSGSATLAVSPCILANDAKIAATLESALLNSTTAAQAESLAGGIVSAFGNFSGITLWPSNATNNYALTGNYISGTLTQAWALGEFLLNSPTPPATNAVTTQITQITERAATAIATNFYITSITQSTTTGSLDTGIIRLDNTPNPNNSTATYTIYNLNENLIMYSSLSNTPSIIAPDSICYYSESTGLGFSNATDDLAIYFDTNTGQSTGKTVSIIKIDAASQLYDAAGVITSFATLLHNLGYAGAMPYPA</sequence>
<protein>
    <recommendedName>
        <fullName evidence="5">DUF917 family protein</fullName>
    </recommendedName>
</protein>
<evidence type="ECO:0000313" key="3">
    <source>
        <dbReference type="EMBL" id="BBP01764.1"/>
    </source>
</evidence>
<dbReference type="SUPFAM" id="SSF160991">
    <property type="entry name" value="CV3147-like"/>
    <property type="match status" value="1"/>
</dbReference>
<name>A0A809RLT6_9PROT</name>
<accession>A0A809RLT6</accession>
<dbReference type="Gene3D" id="3.40.1610.10">
    <property type="entry name" value="CV3147-like domain"/>
    <property type="match status" value="1"/>
</dbReference>
<dbReference type="Pfam" id="PF06032">
    <property type="entry name" value="S-Me-THD_N"/>
    <property type="match status" value="1"/>
</dbReference>
<dbReference type="Proteomes" id="UP000463939">
    <property type="component" value="Chromosome"/>
</dbReference>